<keyword evidence="1" id="KW-0472">Membrane</keyword>
<reference evidence="2 3" key="1">
    <citation type="journal article" date="2015" name="Genome Biol.">
        <title>Comparative genomics of Steinernema reveals deeply conserved gene regulatory networks.</title>
        <authorList>
            <person name="Dillman A.R."/>
            <person name="Macchietto M."/>
            <person name="Porter C.F."/>
            <person name="Rogers A."/>
            <person name="Williams B."/>
            <person name="Antoshechkin I."/>
            <person name="Lee M.M."/>
            <person name="Goodwin Z."/>
            <person name="Lu X."/>
            <person name="Lewis E.E."/>
            <person name="Goodrich-Blair H."/>
            <person name="Stock S.P."/>
            <person name="Adams B.J."/>
            <person name="Sternberg P.W."/>
            <person name="Mortazavi A."/>
        </authorList>
    </citation>
    <scope>NUCLEOTIDE SEQUENCE [LARGE SCALE GENOMIC DNA]</scope>
    <source>
        <strain evidence="2 3">ALL</strain>
    </source>
</reference>
<evidence type="ECO:0000313" key="2">
    <source>
        <dbReference type="EMBL" id="TKR86445.1"/>
    </source>
</evidence>
<sequence length="71" mass="8337">MDGVDVASSKREFLRKTLADDYPGLDYLGFHGVLHAKRKWYKFLWFTIVLVCFLIGLYTIFRSTSTYPVLR</sequence>
<evidence type="ECO:0000313" key="3">
    <source>
        <dbReference type="Proteomes" id="UP000298663"/>
    </source>
</evidence>
<keyword evidence="1" id="KW-0812">Transmembrane</keyword>
<feature type="transmembrane region" description="Helical" evidence="1">
    <location>
        <begin position="43"/>
        <end position="61"/>
    </location>
</feature>
<dbReference type="AlphaFoldDB" id="A0A4V6A4B8"/>
<accession>A0A4V6A4B8</accession>
<dbReference type="EMBL" id="AZBU02000003">
    <property type="protein sequence ID" value="TKR86445.1"/>
    <property type="molecule type" value="Genomic_DNA"/>
</dbReference>
<evidence type="ECO:0000256" key="1">
    <source>
        <dbReference type="SAM" id="Phobius"/>
    </source>
</evidence>
<keyword evidence="3" id="KW-1185">Reference proteome</keyword>
<dbReference type="Proteomes" id="UP000298663">
    <property type="component" value="Unassembled WGS sequence"/>
</dbReference>
<comment type="caution">
    <text evidence="2">The sequence shown here is derived from an EMBL/GenBank/DDBJ whole genome shotgun (WGS) entry which is preliminary data.</text>
</comment>
<reference evidence="2 3" key="2">
    <citation type="journal article" date="2019" name="G3 (Bethesda)">
        <title>Hybrid Assembly of the Genome of the Entomopathogenic Nematode Steinernema carpocapsae Identifies the X-Chromosome.</title>
        <authorList>
            <person name="Serra L."/>
            <person name="Macchietto M."/>
            <person name="Macias-Munoz A."/>
            <person name="McGill C.J."/>
            <person name="Rodriguez I.M."/>
            <person name="Rodriguez B."/>
            <person name="Murad R."/>
            <person name="Mortazavi A."/>
        </authorList>
    </citation>
    <scope>NUCLEOTIDE SEQUENCE [LARGE SCALE GENOMIC DNA]</scope>
    <source>
        <strain evidence="2 3">ALL</strain>
    </source>
</reference>
<name>A0A4V6A4B8_STECR</name>
<gene>
    <name evidence="2" type="ORF">L596_011038</name>
</gene>
<organism evidence="2 3">
    <name type="scientific">Steinernema carpocapsae</name>
    <name type="common">Entomopathogenic nematode</name>
    <dbReference type="NCBI Taxonomy" id="34508"/>
    <lineage>
        <taxon>Eukaryota</taxon>
        <taxon>Metazoa</taxon>
        <taxon>Ecdysozoa</taxon>
        <taxon>Nematoda</taxon>
        <taxon>Chromadorea</taxon>
        <taxon>Rhabditida</taxon>
        <taxon>Tylenchina</taxon>
        <taxon>Panagrolaimomorpha</taxon>
        <taxon>Strongyloidoidea</taxon>
        <taxon>Steinernematidae</taxon>
        <taxon>Steinernema</taxon>
    </lineage>
</organism>
<protein>
    <submittedName>
        <fullName evidence="2">Uncharacterized protein</fullName>
    </submittedName>
</protein>
<proteinExistence type="predicted"/>
<keyword evidence="1" id="KW-1133">Transmembrane helix</keyword>